<organism evidence="2 3">
    <name type="scientific">Lactobacillus crispatus</name>
    <dbReference type="NCBI Taxonomy" id="47770"/>
    <lineage>
        <taxon>Bacteria</taxon>
        <taxon>Bacillati</taxon>
        <taxon>Bacillota</taxon>
        <taxon>Bacilli</taxon>
        <taxon>Lactobacillales</taxon>
        <taxon>Lactobacillaceae</taxon>
        <taxon>Lactobacillus</taxon>
    </lineage>
</organism>
<proteinExistence type="predicted"/>
<gene>
    <name evidence="2" type="ORF">CEE75_11735</name>
</gene>
<name>A0A4R6CQH2_9LACO</name>
<evidence type="ECO:0000256" key="1">
    <source>
        <dbReference type="SAM" id="Phobius"/>
    </source>
</evidence>
<keyword evidence="1" id="KW-0812">Transmembrane</keyword>
<keyword evidence="1" id="KW-0472">Membrane</keyword>
<accession>A0A4R6CQH2</accession>
<keyword evidence="1" id="KW-1133">Transmembrane helix</keyword>
<reference evidence="2 3" key="1">
    <citation type="submission" date="2017-06" db="EMBL/GenBank/DDBJ databases">
        <authorList>
            <person name="Swanenburg J."/>
            <person name="Kort R."/>
        </authorList>
    </citation>
    <scope>NUCLEOTIDE SEQUENCE [LARGE SCALE GENOMIC DNA]</scope>
    <source>
        <strain evidence="2 3">RL05</strain>
    </source>
</reference>
<feature type="transmembrane region" description="Helical" evidence="1">
    <location>
        <begin position="6"/>
        <end position="25"/>
    </location>
</feature>
<dbReference type="Proteomes" id="UP000295195">
    <property type="component" value="Unassembled WGS sequence"/>
</dbReference>
<dbReference type="EMBL" id="NKLP01000242">
    <property type="protein sequence ID" value="TDN29113.1"/>
    <property type="molecule type" value="Genomic_DNA"/>
</dbReference>
<feature type="transmembrane region" description="Helical" evidence="1">
    <location>
        <begin position="97"/>
        <end position="118"/>
    </location>
</feature>
<feature type="transmembrane region" description="Helical" evidence="1">
    <location>
        <begin position="46"/>
        <end position="68"/>
    </location>
</feature>
<comment type="caution">
    <text evidence="2">The sequence shown here is derived from an EMBL/GenBank/DDBJ whole genome shotgun (WGS) entry which is preliminary data.</text>
</comment>
<sequence>MFLFSQIFLALILAIPFWLIFNCRDQLQKRLNKKLYTQDQKLISKFFKNLMISFEVIWLLALLIQQWLVFRLTADFNFIDVSVLGDLALFCQYINQLIPTLYLITVIIDICSSAAFYLKNSRTIKK</sequence>
<evidence type="ECO:0000313" key="2">
    <source>
        <dbReference type="EMBL" id="TDN29113.1"/>
    </source>
</evidence>
<protein>
    <submittedName>
        <fullName evidence="2">Uncharacterized protein</fullName>
    </submittedName>
</protein>
<evidence type="ECO:0000313" key="3">
    <source>
        <dbReference type="Proteomes" id="UP000295195"/>
    </source>
</evidence>
<dbReference type="AlphaFoldDB" id="A0A4R6CQH2"/>